<dbReference type="AlphaFoldDB" id="N6US05"/>
<feature type="compositionally biased region" description="Basic and acidic residues" evidence="2">
    <location>
        <begin position="7"/>
        <end position="23"/>
    </location>
</feature>
<dbReference type="EMBL" id="AGWD01000027">
    <property type="protein sequence ID" value="ENN92948.1"/>
    <property type="molecule type" value="Genomic_DNA"/>
</dbReference>
<name>N6US05_BARVB</name>
<dbReference type="HOGENOM" id="CLU_132623_2_3_5"/>
<reference evidence="3 4" key="1">
    <citation type="journal article" date="2013" name="PLoS Genet.">
        <title>A gene transfer agent and a dynamic repertoire of secretion systems hold the keys to the explosive radiation of the emerging pathogen Bartonella.</title>
        <authorList>
            <person name="Guy L."/>
            <person name="Nystedt B."/>
            <person name="Toft C."/>
            <person name="Zaremba-Niedzwiedzka K."/>
            <person name="Berglund E.C."/>
            <person name="Granberg F."/>
            <person name="Naslund K."/>
            <person name="Eriksson A.S."/>
            <person name="Andersson S.G."/>
        </authorList>
    </citation>
    <scope>NUCLEOTIDE SEQUENCE [LARGE SCALE GENOMIC DNA]</scope>
    <source>
        <strain evidence="3">Tweed</strain>
    </source>
</reference>
<sequence>MANNKTTENRKMTAKKDPQRQFDKLHNDVSEVTSTLADLGASKLNKAKNKAEELYKTAKDSSGDILSQAKDKIGDLEQNMNQYVRKNPNKSVLFAAGIGFILSQLLRR</sequence>
<evidence type="ECO:0000313" key="3">
    <source>
        <dbReference type="EMBL" id="ENN92948.1"/>
    </source>
</evidence>
<comment type="caution">
    <text evidence="3">The sequence shown here is derived from an EMBL/GenBank/DDBJ whole genome shotgun (WGS) entry which is preliminary data.</text>
</comment>
<organism evidence="3 4">
    <name type="scientific">Bartonella vinsonii subsp. berkhoffii str. Tweed</name>
    <dbReference type="NCBI Taxonomy" id="1094502"/>
    <lineage>
        <taxon>Bacteria</taxon>
        <taxon>Pseudomonadati</taxon>
        <taxon>Pseudomonadota</taxon>
        <taxon>Alphaproteobacteria</taxon>
        <taxon>Hyphomicrobiales</taxon>
        <taxon>Bartonellaceae</taxon>
        <taxon>Bartonella</taxon>
    </lineage>
</organism>
<evidence type="ECO:0000313" key="4">
    <source>
        <dbReference type="Proteomes" id="UP000014011"/>
    </source>
</evidence>
<feature type="coiled-coil region" evidence="1">
    <location>
        <begin position="41"/>
        <end position="86"/>
    </location>
</feature>
<dbReference type="PATRIC" id="fig|1094502.3.peg.2002"/>
<dbReference type="PANTHER" id="PTHR35893">
    <property type="entry name" value="INNER MEMBRANE PROTEIN-RELATED"/>
    <property type="match status" value="1"/>
</dbReference>
<protein>
    <recommendedName>
        <fullName evidence="5">DUF883 domain-containing protein</fullName>
    </recommendedName>
</protein>
<dbReference type="PANTHER" id="PTHR35893:SF3">
    <property type="entry name" value="INNER MEMBRANE PROTEIN"/>
    <property type="match status" value="1"/>
</dbReference>
<keyword evidence="1" id="KW-0175">Coiled coil</keyword>
<dbReference type="RefSeq" id="WP_010705766.1">
    <property type="nucleotide sequence ID" value="NZ_KB915638.1"/>
</dbReference>
<dbReference type="GO" id="GO:0043022">
    <property type="term" value="F:ribosome binding"/>
    <property type="evidence" value="ECO:0007669"/>
    <property type="project" value="InterPro"/>
</dbReference>
<feature type="region of interest" description="Disordered" evidence="2">
    <location>
        <begin position="1"/>
        <end position="23"/>
    </location>
</feature>
<gene>
    <name evidence="3" type="ORF">BVtw_15980</name>
</gene>
<accession>N6US05</accession>
<dbReference type="InterPro" id="IPR010279">
    <property type="entry name" value="YqjD/ElaB"/>
</dbReference>
<evidence type="ECO:0000256" key="2">
    <source>
        <dbReference type="SAM" id="MobiDB-lite"/>
    </source>
</evidence>
<dbReference type="Proteomes" id="UP000014011">
    <property type="component" value="Unassembled WGS sequence"/>
</dbReference>
<evidence type="ECO:0000256" key="1">
    <source>
        <dbReference type="SAM" id="Coils"/>
    </source>
</evidence>
<proteinExistence type="predicted"/>
<evidence type="ECO:0008006" key="5">
    <source>
        <dbReference type="Google" id="ProtNLM"/>
    </source>
</evidence>